<dbReference type="AlphaFoldDB" id="A0A6J1X7D1"/>
<evidence type="ECO:0000313" key="1">
    <source>
        <dbReference type="Proteomes" id="UP001652740"/>
    </source>
</evidence>
<proteinExistence type="predicted"/>
<name>A0A6J1X7D1_GALME</name>
<dbReference type="Proteomes" id="UP001652740">
    <property type="component" value="Unplaced"/>
</dbReference>
<dbReference type="KEGG" id="gmw:113521151"/>
<evidence type="ECO:0000313" key="2">
    <source>
        <dbReference type="RefSeq" id="XP_026762388.1"/>
    </source>
</evidence>
<dbReference type="GeneID" id="113521151"/>
<gene>
    <name evidence="2" type="primary">LOC113521151</name>
</gene>
<accession>A0A6J1X7D1</accession>
<dbReference type="InParanoid" id="A0A6J1X7D1"/>
<sequence length="176" mass="19652">MTSKNQKTSLQLAEIEVALAEMFNLSDEDNDGDDKQITNRDYKRLDINQALDCTEQIYETVADVENALLGKQIPPPSDIGQPIKETSQSNIIQGLQLKETIPGASLGANNSLDLIKESVTEPQPFPASKQPFGSLQTPHNWSNKVTNHSIPTFNDEMTPTKIYTHRTDTENTIDYF</sequence>
<dbReference type="RefSeq" id="XP_026762388.1">
    <property type="nucleotide sequence ID" value="XM_026906587.3"/>
</dbReference>
<reference evidence="2" key="1">
    <citation type="submission" date="2025-08" db="UniProtKB">
        <authorList>
            <consortium name="RefSeq"/>
        </authorList>
    </citation>
    <scope>IDENTIFICATION</scope>
    <source>
        <tissue evidence="2">Whole larvae</tissue>
    </source>
</reference>
<organism evidence="1 2">
    <name type="scientific">Galleria mellonella</name>
    <name type="common">Greater wax moth</name>
    <dbReference type="NCBI Taxonomy" id="7137"/>
    <lineage>
        <taxon>Eukaryota</taxon>
        <taxon>Metazoa</taxon>
        <taxon>Ecdysozoa</taxon>
        <taxon>Arthropoda</taxon>
        <taxon>Hexapoda</taxon>
        <taxon>Insecta</taxon>
        <taxon>Pterygota</taxon>
        <taxon>Neoptera</taxon>
        <taxon>Endopterygota</taxon>
        <taxon>Lepidoptera</taxon>
        <taxon>Glossata</taxon>
        <taxon>Ditrysia</taxon>
        <taxon>Pyraloidea</taxon>
        <taxon>Pyralidae</taxon>
        <taxon>Galleriinae</taxon>
        <taxon>Galleria</taxon>
    </lineage>
</organism>
<protein>
    <submittedName>
        <fullName evidence="2">Uncharacterized protein LOC113521151</fullName>
    </submittedName>
</protein>
<keyword evidence="1" id="KW-1185">Reference proteome</keyword>